<evidence type="ECO:0000256" key="1">
    <source>
        <dbReference type="ARBA" id="ARBA00022679"/>
    </source>
</evidence>
<dbReference type="PANTHER" id="PTHR13707">
    <property type="entry name" value="KETOACID-COENZYME A TRANSFERASE"/>
    <property type="match status" value="1"/>
</dbReference>
<reference evidence="2 3" key="1">
    <citation type="submission" date="2019-06" db="EMBL/GenBank/DDBJ databases">
        <title>Sequencing the genomes of 1000 actinobacteria strains.</title>
        <authorList>
            <person name="Klenk H.-P."/>
        </authorList>
    </citation>
    <scope>NUCLEOTIDE SEQUENCE [LARGE SCALE GENOMIC DNA]</scope>
    <source>
        <strain evidence="2 3">DSM 43186</strain>
    </source>
</reference>
<dbReference type="EMBL" id="VFPQ01000001">
    <property type="protein sequence ID" value="TQM76745.1"/>
    <property type="molecule type" value="Genomic_DNA"/>
</dbReference>
<name>A0A543J1Q2_9ACTN</name>
<accession>A0A543J1Q2</accession>
<dbReference type="AlphaFoldDB" id="A0A543J1Q2"/>
<keyword evidence="1 2" id="KW-0808">Transferase</keyword>
<protein>
    <submittedName>
        <fullName evidence="2">3-oxoacid CoA-transferase subunit A</fullName>
    </submittedName>
</protein>
<sequence length="240" mass="25962">MINKIRGSALELMEMIPSGATIAIGGFGVTGVPMDLCDALCELDRRDLHIVANNAGIDPRGVGRLAEEGRIRKFTGSFPSNKEFNRRLLAGEIELELVPQGTLAERLRAAGYGIPAFYTPTSAGTDLANGRYPSRYDASGRPVEYLPPKEVRTFGGRQAVLEYALHVDFALVKADRADRLGNCAFRLSARNFNPVAAIAATTTFVEARHIVEVGELGPDDIHLPGIYVDHVVQSKEGAAR</sequence>
<evidence type="ECO:0000313" key="2">
    <source>
        <dbReference type="EMBL" id="TQM76745.1"/>
    </source>
</evidence>
<dbReference type="GO" id="GO:0008410">
    <property type="term" value="F:CoA-transferase activity"/>
    <property type="evidence" value="ECO:0007669"/>
    <property type="project" value="InterPro"/>
</dbReference>
<comment type="caution">
    <text evidence="2">The sequence shown here is derived from an EMBL/GenBank/DDBJ whole genome shotgun (WGS) entry which is preliminary data.</text>
</comment>
<gene>
    <name evidence="2" type="ORF">FHX40_3491</name>
</gene>
<dbReference type="InterPro" id="IPR012792">
    <property type="entry name" value="3-oxoacid_CoA-transf_A"/>
</dbReference>
<dbReference type="InterPro" id="IPR004165">
    <property type="entry name" value="CoA_trans_fam_I"/>
</dbReference>
<dbReference type="InterPro" id="IPR037171">
    <property type="entry name" value="NagB/RpiA_transferase-like"/>
</dbReference>
<dbReference type="SUPFAM" id="SSF100950">
    <property type="entry name" value="NagB/RpiA/CoA transferase-like"/>
    <property type="match status" value="1"/>
</dbReference>
<evidence type="ECO:0000313" key="3">
    <source>
        <dbReference type="Proteomes" id="UP000319213"/>
    </source>
</evidence>
<keyword evidence="3" id="KW-1185">Reference proteome</keyword>
<organism evidence="2 3">
    <name type="scientific">Thermopolyspora flexuosa</name>
    <dbReference type="NCBI Taxonomy" id="103836"/>
    <lineage>
        <taxon>Bacteria</taxon>
        <taxon>Bacillati</taxon>
        <taxon>Actinomycetota</taxon>
        <taxon>Actinomycetes</taxon>
        <taxon>Streptosporangiales</taxon>
        <taxon>Streptosporangiaceae</taxon>
        <taxon>Thermopolyspora</taxon>
    </lineage>
</organism>
<dbReference type="Proteomes" id="UP000319213">
    <property type="component" value="Unassembled WGS sequence"/>
</dbReference>
<dbReference type="Gene3D" id="3.40.1080.10">
    <property type="entry name" value="Glutaconate Coenzyme A-transferase"/>
    <property type="match status" value="1"/>
</dbReference>
<dbReference type="Pfam" id="PF01144">
    <property type="entry name" value="CoA_trans"/>
    <property type="match status" value="1"/>
</dbReference>
<dbReference type="SMART" id="SM00882">
    <property type="entry name" value="CoA_trans"/>
    <property type="match status" value="1"/>
</dbReference>
<proteinExistence type="predicted"/>
<dbReference type="RefSeq" id="WP_229788996.1">
    <property type="nucleotide sequence ID" value="NZ_BMPV01000005.1"/>
</dbReference>
<dbReference type="NCBIfam" id="TIGR02429">
    <property type="entry name" value="pcaI_scoA_fam"/>
    <property type="match status" value="1"/>
</dbReference>
<dbReference type="PANTHER" id="PTHR13707:SF60">
    <property type="entry name" value="ACETATE COA-TRANSFERASE SUBUNIT ALPHA"/>
    <property type="match status" value="1"/>
</dbReference>